<proteinExistence type="predicted"/>
<keyword evidence="2" id="KW-1185">Reference proteome</keyword>
<name>A0ACC2X1I6_9TREE</name>
<evidence type="ECO:0000313" key="1">
    <source>
        <dbReference type="EMBL" id="KAJ9117628.1"/>
    </source>
</evidence>
<comment type="caution">
    <text evidence="1">The sequence shown here is derived from an EMBL/GenBank/DDBJ whole genome shotgun (WGS) entry which is preliminary data.</text>
</comment>
<dbReference type="Proteomes" id="UP001243375">
    <property type="component" value="Unassembled WGS sequence"/>
</dbReference>
<protein>
    <submittedName>
        <fullName evidence="1">Uncharacterized protein</fullName>
    </submittedName>
</protein>
<evidence type="ECO:0000313" key="2">
    <source>
        <dbReference type="Proteomes" id="UP001243375"/>
    </source>
</evidence>
<reference evidence="1" key="1">
    <citation type="submission" date="2023-04" db="EMBL/GenBank/DDBJ databases">
        <title>Draft Genome sequencing of Naganishia species isolated from polar environments using Oxford Nanopore Technology.</title>
        <authorList>
            <person name="Leo P."/>
            <person name="Venkateswaran K."/>
        </authorList>
    </citation>
    <scope>NUCLEOTIDE SEQUENCE</scope>
    <source>
        <strain evidence="1">MNA-CCFEE 5425</strain>
    </source>
</reference>
<gene>
    <name evidence="1" type="ORF">QFC22_004478</name>
</gene>
<organism evidence="1 2">
    <name type="scientific">Naganishia vaughanmartiniae</name>
    <dbReference type="NCBI Taxonomy" id="1424756"/>
    <lineage>
        <taxon>Eukaryota</taxon>
        <taxon>Fungi</taxon>
        <taxon>Dikarya</taxon>
        <taxon>Basidiomycota</taxon>
        <taxon>Agaricomycotina</taxon>
        <taxon>Tremellomycetes</taxon>
        <taxon>Filobasidiales</taxon>
        <taxon>Filobasidiaceae</taxon>
        <taxon>Naganishia</taxon>
    </lineage>
</organism>
<dbReference type="EMBL" id="JASBWU010000012">
    <property type="protein sequence ID" value="KAJ9117628.1"/>
    <property type="molecule type" value="Genomic_DNA"/>
</dbReference>
<sequence length="105" mass="11750">MEPGLANAPPSSLITRPAFKALATKYRSLASQYSAKLQSYALSYYGPEKEWKGLARYRDDTDIAAALKGKEVEYAKVTTLMSTRKIDMTYFADVAGMYSLAFFRI</sequence>
<accession>A0ACC2X1I6</accession>